<dbReference type="Pfam" id="PF18995">
    <property type="entry name" value="PRT6_C"/>
    <property type="match status" value="1"/>
</dbReference>
<accession>A0A6P8ZG77</accession>
<dbReference type="GO" id="GO:0008270">
    <property type="term" value="F:zinc ion binding"/>
    <property type="evidence" value="ECO:0007669"/>
    <property type="project" value="UniProtKB-UniRule"/>
</dbReference>
<dbReference type="Gene3D" id="2.10.110.30">
    <property type="match status" value="1"/>
</dbReference>
<proteinExistence type="inferred from homology"/>
<evidence type="ECO:0000313" key="14">
    <source>
        <dbReference type="RefSeq" id="XP_034119421.1"/>
    </source>
</evidence>
<dbReference type="GO" id="GO:0000151">
    <property type="term" value="C:ubiquitin ligase complex"/>
    <property type="evidence" value="ECO:0007669"/>
    <property type="project" value="TreeGrafter"/>
</dbReference>
<dbReference type="InterPro" id="IPR039164">
    <property type="entry name" value="UBR1-like"/>
</dbReference>
<dbReference type="Pfam" id="PF02207">
    <property type="entry name" value="zf-UBR"/>
    <property type="match status" value="1"/>
</dbReference>
<evidence type="ECO:0000313" key="18">
    <source>
        <dbReference type="RefSeq" id="XP_051864761.1"/>
    </source>
</evidence>
<dbReference type="InterPro" id="IPR003769">
    <property type="entry name" value="ClpS_core"/>
</dbReference>
<gene>
    <name evidence="14 15 16 17 18" type="primary">LOC117578201</name>
</gene>
<evidence type="ECO:0000259" key="12">
    <source>
        <dbReference type="PROSITE" id="PS51157"/>
    </source>
</evidence>
<keyword evidence="13" id="KW-1185">Reference proteome</keyword>
<dbReference type="SUPFAM" id="SSF54736">
    <property type="entry name" value="ClpS-like"/>
    <property type="match status" value="1"/>
</dbReference>
<evidence type="ECO:0000256" key="8">
    <source>
        <dbReference type="ARBA" id="ARBA00046341"/>
    </source>
</evidence>
<dbReference type="Proteomes" id="UP000515160">
    <property type="component" value="Chromosome X"/>
</dbReference>
<evidence type="ECO:0000256" key="10">
    <source>
        <dbReference type="RuleBase" id="RU366018"/>
    </source>
</evidence>
<dbReference type="PANTHER" id="PTHR21497:SF24">
    <property type="entry name" value="E3 UBIQUITIN-PROTEIN LIGASE UBR1"/>
    <property type="match status" value="1"/>
</dbReference>
<comment type="function">
    <text evidence="10">Ubiquitin ligase protein which is a component of the N-end rule pathway. Recognizes and binds to proteins bearing specific N-terminal residues that are destabilizing according to the N-end rule, leading to their ubiquitination and subsequent degradation.</text>
</comment>
<feature type="compositionally biased region" description="Polar residues" evidence="11">
    <location>
        <begin position="1067"/>
        <end position="1082"/>
    </location>
</feature>
<feature type="compositionally biased region" description="Low complexity" evidence="11">
    <location>
        <begin position="1052"/>
        <end position="1066"/>
    </location>
</feature>
<dbReference type="PANTHER" id="PTHR21497">
    <property type="entry name" value="UBIQUITIN LIGASE E3 ALPHA-RELATED"/>
    <property type="match status" value="1"/>
</dbReference>
<feature type="region of interest" description="Disordered" evidence="11">
    <location>
        <begin position="1051"/>
        <end position="1090"/>
    </location>
</feature>
<feature type="region of interest" description="Disordered" evidence="11">
    <location>
        <begin position="1383"/>
        <end position="1406"/>
    </location>
</feature>
<evidence type="ECO:0000313" key="16">
    <source>
        <dbReference type="RefSeq" id="XP_034119423.1"/>
    </source>
</evidence>
<dbReference type="RefSeq" id="XP_034119422.1">
    <property type="nucleotide sequence ID" value="XM_034263531.2"/>
</dbReference>
<evidence type="ECO:0000256" key="5">
    <source>
        <dbReference type="ARBA" id="ARBA00022771"/>
    </source>
</evidence>
<dbReference type="CDD" id="cd19672">
    <property type="entry name" value="UBR-box_UBR1_like"/>
    <property type="match status" value="1"/>
</dbReference>
<evidence type="ECO:0000256" key="6">
    <source>
        <dbReference type="ARBA" id="ARBA00022786"/>
    </source>
</evidence>
<dbReference type="OrthoDB" id="26387at2759"/>
<evidence type="ECO:0000256" key="11">
    <source>
        <dbReference type="SAM" id="MobiDB-lite"/>
    </source>
</evidence>
<dbReference type="GO" id="GO:0016567">
    <property type="term" value="P:protein ubiquitination"/>
    <property type="evidence" value="ECO:0007669"/>
    <property type="project" value="UniProtKB-UniRule"/>
</dbReference>
<name>A0A6P8ZG77_DROAB</name>
<dbReference type="InterPro" id="IPR014719">
    <property type="entry name" value="Ribosomal_bL12_C/ClpS-like"/>
</dbReference>
<dbReference type="RefSeq" id="XP_034119423.1">
    <property type="nucleotide sequence ID" value="XM_034263532.2"/>
</dbReference>
<dbReference type="FunFam" id="1.10.10.2670:FF:000007">
    <property type="entry name" value="E3 ubiquitin-protein ligase UBR1"/>
    <property type="match status" value="1"/>
</dbReference>
<evidence type="ECO:0000313" key="13">
    <source>
        <dbReference type="Proteomes" id="UP000515160"/>
    </source>
</evidence>
<dbReference type="EC" id="2.3.2.27" evidence="10"/>
<dbReference type="UniPathway" id="UPA00143"/>
<evidence type="ECO:0000256" key="2">
    <source>
        <dbReference type="ARBA" id="ARBA00004906"/>
    </source>
</evidence>
<evidence type="ECO:0000313" key="17">
    <source>
        <dbReference type="RefSeq" id="XP_034119424.1"/>
    </source>
</evidence>
<dbReference type="InterPro" id="IPR055194">
    <property type="entry name" value="UBR1-like_WH"/>
</dbReference>
<evidence type="ECO:0000256" key="1">
    <source>
        <dbReference type="ARBA" id="ARBA00000900"/>
    </source>
</evidence>
<keyword evidence="4 10" id="KW-0479">Metal-binding</keyword>
<keyword evidence="3 10" id="KW-0808">Transferase</keyword>
<protein>
    <recommendedName>
        <fullName evidence="10">E3 ubiquitin-protein ligase</fullName>
        <ecNumber evidence="10">2.3.2.27</ecNumber>
    </recommendedName>
</protein>
<reference evidence="14 15" key="1">
    <citation type="submission" date="2025-04" db="UniProtKB">
        <authorList>
            <consortium name="RefSeq"/>
        </authorList>
    </citation>
    <scope>IDENTIFICATION</scope>
    <source>
        <strain evidence="14 15">15112-1751.03</strain>
        <tissue evidence="14 15">Whole Adult</tissue>
    </source>
</reference>
<comment type="catalytic activity">
    <reaction evidence="1 10">
        <text>S-ubiquitinyl-[E2 ubiquitin-conjugating enzyme]-L-cysteine + [acceptor protein]-L-lysine = [E2 ubiquitin-conjugating enzyme]-L-cysteine + N(6)-ubiquitinyl-[acceptor protein]-L-lysine.</text>
        <dbReference type="EC" id="2.3.2.27"/>
    </reaction>
</comment>
<feature type="zinc finger region" description="UBR-type" evidence="9">
    <location>
        <begin position="153"/>
        <end position="224"/>
    </location>
</feature>
<dbReference type="RefSeq" id="XP_051864761.1">
    <property type="nucleotide sequence ID" value="XM_052008801.1"/>
</dbReference>
<dbReference type="InterPro" id="IPR042065">
    <property type="entry name" value="E3_ELL-like"/>
</dbReference>
<comment type="similarity">
    <text evidence="8 10">Belongs to the E3 ubiquitin-protein ligase UBR1-like family.</text>
</comment>
<dbReference type="SUPFAM" id="SSF46785">
    <property type="entry name" value="Winged helix' DNA-binding domain"/>
    <property type="match status" value="1"/>
</dbReference>
<dbReference type="GO" id="GO:0061630">
    <property type="term" value="F:ubiquitin protein ligase activity"/>
    <property type="evidence" value="ECO:0007669"/>
    <property type="project" value="UniProtKB-UniRule"/>
</dbReference>
<dbReference type="RefSeq" id="XP_034119424.1">
    <property type="nucleotide sequence ID" value="XM_034263533.2"/>
</dbReference>
<keyword evidence="7 10" id="KW-0862">Zinc</keyword>
<evidence type="ECO:0000256" key="9">
    <source>
        <dbReference type="PROSITE-ProRule" id="PRU00508"/>
    </source>
</evidence>
<dbReference type="RefSeq" id="XP_034119421.1">
    <property type="nucleotide sequence ID" value="XM_034263530.2"/>
</dbReference>
<dbReference type="GO" id="GO:0071596">
    <property type="term" value="P:ubiquitin-dependent protein catabolic process via the N-end rule pathway"/>
    <property type="evidence" value="ECO:0007669"/>
    <property type="project" value="UniProtKB-UniRule"/>
</dbReference>
<comment type="pathway">
    <text evidence="2 10">Protein modification; protein ubiquitination.</text>
</comment>
<feature type="region of interest" description="Disordered" evidence="11">
    <location>
        <begin position="1819"/>
        <end position="1838"/>
    </location>
</feature>
<evidence type="ECO:0000256" key="7">
    <source>
        <dbReference type="ARBA" id="ARBA00022833"/>
    </source>
</evidence>
<dbReference type="Gene3D" id="1.10.10.2670">
    <property type="entry name" value="E3 ubiquitin-protein ligase"/>
    <property type="match status" value="1"/>
</dbReference>
<keyword evidence="6 10" id="KW-0833">Ubl conjugation pathway</keyword>
<sequence>MDRYDMDDVVVAPPPEHDDGSYPLKEWRLKHQAGTLTRNDLIDYFKKESPKYFEFQNETETDDSNAPTYSFMVSVQTLNFDEQVSTSSKASMLLQEIKRLQESKHAVTCGSLKCMFKESLAKEEIIDVMVEFMLGDNPATALEKLQLEGNTATVCGKVFKNGEPTYSCRECGVDPTCVLCVNCFKRSAHRFHKYKMSSSGGGGCCDCGDDEAWKRDQYCELHLANRKNPLESKIITNAVLERAEVCFSAILAFCVNYLQIEPNASLQCLDGELDGANFCTVLYNDESHTFDQVIQTLTKIAKCRHKDAMEIVAAIDREGRAVVKCDTFKECNDLKTAIENQMIPPSGMLTNPRHSQSLRTSVLNINSVACQQFALQLLSWFQEFLVRHYLFRKRFAQLVQQKNESFCIRLILEYDVKLWKTARTCWHRLLISGMLMEYENKMVLAQEFSRRYATIVQDFISDDHDHSFSIVSLSVQLFTVPSIAHHLIAQESILYKLLHTFYHVAIEKFIHNRRLHFSKNIASMAFFKRANYILYDLRYLLSLKPEVLSNKLRNGFIEGCKALMPVLNVMQGMESITRQMGQHMDYEPEWECAFNLHIKLASTISQVIEWAASDVTLLRKLYKKTVQALLSNNFIVGNEKVEPKTVAGHVADCLIYDVSTHPVSIHLPLSRFYAGIYLHLGAHDLTYDSLQAETEALNIKLTPREIIEPVLCTQAMIAQVAAGMWRRNGYSLLHQLYFYRNVRCRVEMLDRDIVCLQIGASLMESNEFLIHMLNKFNMIAWAQPNYEAELAQSTVDDEFMRQLSMTDEFLELLIVIIGERWMPGVSLVTEEDRLRKEIIQLLCIKSHSHSELSRALPDGNGGSNDSIIEDVINTVAVFKKPVGAESKGVYELKEHLYEDFNVYFYHYTKEDKSKAEELQRERRKNKNELVCCPPPMLPQLTPAFKSMANILQCNVFLSITTMIMDRALDAHSRSFTESHLQKVLHLLGFAIQEELSEYYPFLSFYERSQKYGVLEKLDELARCPRLEAHRDFVLWTIRRFKELQAKQAPNVSASTSSAASTSAGTSVETAQSDYQPLTSEQQARLEKEARSRLAAERRAKIMAQMQNAQKSFMKSNAEMFASTATEEGAAGAAGVATTSKPATESVMDWDDIPELGAAALIPEPAKTVACLGERRCASEIGDNSFKCILCFEDCCVSSSGSPLVSSAFLQTSRVIYSAPSVGGLKSALHVSCCGHVMHYNCWKEYYSSEETKELRRPQRNRVSLTQAQNVEFHCPYCRTLSNTVLPVSEALAKFSSPLMPAASTGAGAGASSENVLPLDCYVELMRTLASELAYIEHSWPATAAGTAAATTTTAASTSAASPSSALSPSSAAAAAAGASPSLASSSSATSSSSPWSPWSPSSSRSSMMVSDDEWLNNIYPRSADILRRSNIIGDLMQFERSAQVVDKPLMHPNWIEMMGSFHKAMRNATQSQLQGQASKDSSSIAADIELDTVSLLWNTCSYTLQALEVYLYAIQKPLKAELPMRHQSCASNLVRACALYSSTLTVPQLRSQSQQGAKLLDTIFNQKGPSVLEWDCFRMLVQLNFMVPNLLVCADASKAIVASGSMFDFYTLQTCFLANMTKAVICFDYDKEMAKHNDADVEDLLQQSTSTAAPAITMLQYVEQLPAKIKHNLAIFYIKNNMAARVRQFERDGRQREEYEEMELEMSGEDGGATTSTSATTLAGDCTPKHLAMLLEYVKRQQSSFLRCACLFYRCMTDVDFPDTFPTDQPDRFDLMCQYLGLEPQLGVYFDMESVYATMMQSFASHPYIRTELFERSVSKRQGNAPSSSSASSSEKESIALVPCQRPLPHLVTLYEDYSDLINSVSDIFCPNNEREEMKTPTMCLICGTILCGHSYCCQPELGKTNVGACTHHAHDCGAEVGIFLRIRDCQVVYLGRGKGCFVQPPYLDEYGETDQGLRRGNPLRLCKAAYDRIFLQWLGHNLHEEIARLNENASVAVTQWHHM</sequence>
<dbReference type="CDD" id="cd16482">
    <property type="entry name" value="RING-H2_UBR1-like"/>
    <property type="match status" value="1"/>
</dbReference>
<dbReference type="InterPro" id="IPR036390">
    <property type="entry name" value="WH_DNA-bd_sf"/>
</dbReference>
<dbReference type="FunFam" id="2.10.110.30:FF:000001">
    <property type="entry name" value="E3 ubiquitin-protein ligase UBR2 isoform 1"/>
    <property type="match status" value="1"/>
</dbReference>
<evidence type="ECO:0000256" key="4">
    <source>
        <dbReference type="ARBA" id="ARBA00022723"/>
    </source>
</evidence>
<dbReference type="GO" id="GO:0005737">
    <property type="term" value="C:cytoplasm"/>
    <property type="evidence" value="ECO:0007669"/>
    <property type="project" value="TreeGrafter"/>
</dbReference>
<organism evidence="13 15">
    <name type="scientific">Drosophila albomicans</name>
    <name type="common">Fruit fly</name>
    <dbReference type="NCBI Taxonomy" id="7291"/>
    <lineage>
        <taxon>Eukaryota</taxon>
        <taxon>Metazoa</taxon>
        <taxon>Ecdysozoa</taxon>
        <taxon>Arthropoda</taxon>
        <taxon>Hexapoda</taxon>
        <taxon>Insecta</taxon>
        <taxon>Pterygota</taxon>
        <taxon>Neoptera</taxon>
        <taxon>Endopterygota</taxon>
        <taxon>Diptera</taxon>
        <taxon>Brachycera</taxon>
        <taxon>Muscomorpha</taxon>
        <taxon>Ephydroidea</taxon>
        <taxon>Drosophilidae</taxon>
        <taxon>Drosophila</taxon>
    </lineage>
</organism>
<dbReference type="Pfam" id="PF22960">
    <property type="entry name" value="WHD_UBR1"/>
    <property type="match status" value="1"/>
</dbReference>
<feature type="domain" description="UBR-type" evidence="12">
    <location>
        <begin position="153"/>
        <end position="224"/>
    </location>
</feature>
<evidence type="ECO:0000256" key="3">
    <source>
        <dbReference type="ARBA" id="ARBA00022679"/>
    </source>
</evidence>
<dbReference type="InterPro" id="IPR003126">
    <property type="entry name" value="Znf_UBR"/>
</dbReference>
<evidence type="ECO:0000313" key="15">
    <source>
        <dbReference type="RefSeq" id="XP_034119422.1"/>
    </source>
</evidence>
<dbReference type="CTD" id="197131"/>
<feature type="region of interest" description="Disordered" evidence="11">
    <location>
        <begin position="1"/>
        <end position="21"/>
    </location>
</feature>
<dbReference type="Gene3D" id="3.30.1390.10">
    <property type="match status" value="1"/>
</dbReference>
<dbReference type="Pfam" id="PF02617">
    <property type="entry name" value="ClpS"/>
    <property type="match status" value="1"/>
</dbReference>
<keyword evidence="5 10" id="KW-0863">Zinc-finger</keyword>
<dbReference type="PROSITE" id="PS51157">
    <property type="entry name" value="ZF_UBR"/>
    <property type="match status" value="1"/>
</dbReference>
<dbReference type="InterPro" id="IPR044046">
    <property type="entry name" value="E3_ligase_UBR-like_C"/>
</dbReference>
<dbReference type="GeneID" id="117578201"/>
<dbReference type="SMART" id="SM00396">
    <property type="entry name" value="ZnF_UBR1"/>
    <property type="match status" value="1"/>
</dbReference>